<dbReference type="AlphaFoldDB" id="A0A1S1PTR3"/>
<feature type="region of interest" description="Disordered" evidence="1">
    <location>
        <begin position="95"/>
        <end position="121"/>
    </location>
</feature>
<accession>A0A1S1PTR3</accession>
<dbReference type="EMBL" id="MAXA01000236">
    <property type="protein sequence ID" value="OHV24122.1"/>
    <property type="molecule type" value="Genomic_DNA"/>
</dbReference>
<name>A0A1S1PTR3_9ACTN</name>
<keyword evidence="3" id="KW-1185">Reference proteome</keyword>
<gene>
    <name evidence="2" type="ORF">BBK14_23275</name>
</gene>
<sequence length="121" mass="13221">MAAGVLIAESLRVGTVLDDLSLVVRKLQRSAPGNATAEQPPVWTLVFFDVADTEAEALATQLSDALDTPGWYVDLHTAQDSFIVFPGRVIRYRRGDPQGRAEAQEHGRAHGIPDSQLDWPI</sequence>
<protein>
    <submittedName>
        <fullName evidence="2">Uncharacterized protein</fullName>
    </submittedName>
</protein>
<organism evidence="2 3">
    <name type="scientific">Parafrankia soli</name>
    <dbReference type="NCBI Taxonomy" id="2599596"/>
    <lineage>
        <taxon>Bacteria</taxon>
        <taxon>Bacillati</taxon>
        <taxon>Actinomycetota</taxon>
        <taxon>Actinomycetes</taxon>
        <taxon>Frankiales</taxon>
        <taxon>Frankiaceae</taxon>
        <taxon>Parafrankia</taxon>
    </lineage>
</organism>
<reference evidence="3" key="1">
    <citation type="submission" date="2016-07" db="EMBL/GenBank/DDBJ databases">
        <title>Frankia sp. NRRL B-16219 Genome sequencing.</title>
        <authorList>
            <person name="Ghodhbane-Gtari F."/>
            <person name="Swanson E."/>
            <person name="Gueddou A."/>
            <person name="Louati M."/>
            <person name="Nouioui I."/>
            <person name="Hezbri K."/>
            <person name="Abebe-Akele F."/>
            <person name="Simpson S."/>
            <person name="Morris K."/>
            <person name="Thomas K."/>
            <person name="Gtari M."/>
            <person name="Tisa L.S."/>
        </authorList>
    </citation>
    <scope>NUCLEOTIDE SEQUENCE [LARGE SCALE GENOMIC DNA]</scope>
    <source>
        <strain evidence="3">NRRL B-16219</strain>
    </source>
</reference>
<proteinExistence type="predicted"/>
<evidence type="ECO:0000313" key="3">
    <source>
        <dbReference type="Proteomes" id="UP000179769"/>
    </source>
</evidence>
<dbReference type="OrthoDB" id="4559210at2"/>
<dbReference type="Proteomes" id="UP000179769">
    <property type="component" value="Unassembled WGS sequence"/>
</dbReference>
<dbReference type="RefSeq" id="WP_071065662.1">
    <property type="nucleotide sequence ID" value="NZ_JBFLUH010000040.1"/>
</dbReference>
<comment type="caution">
    <text evidence="2">The sequence shown here is derived from an EMBL/GenBank/DDBJ whole genome shotgun (WGS) entry which is preliminary data.</text>
</comment>
<feature type="compositionally biased region" description="Basic and acidic residues" evidence="1">
    <location>
        <begin position="95"/>
        <end position="108"/>
    </location>
</feature>
<evidence type="ECO:0000313" key="2">
    <source>
        <dbReference type="EMBL" id="OHV24122.1"/>
    </source>
</evidence>
<evidence type="ECO:0000256" key="1">
    <source>
        <dbReference type="SAM" id="MobiDB-lite"/>
    </source>
</evidence>